<accession>A0A7S1CPM1</accession>
<evidence type="ECO:0000256" key="1">
    <source>
        <dbReference type="SAM" id="MobiDB-lite"/>
    </source>
</evidence>
<sequence length="386" mass="39828">MSGDSTSMAVAHKRPASDMEGGGESAEGRNGVVGAMGEGLRETSLDTHEAAHATASTGGASRPGESEEGGDGISGARSKRSRMGDGGFATGGAGGGAGSEGTSASSAAAVATSAPTMSAVALAKAKATSSITLTFGDVAENHAGMQKIGEEAAEGFSIADFDEAVAVLSRLDSSAADVVERVRLNEALPEGLMADDEAEVLIIRGGVALLGGDADAVMAEQLALSWDTKAWMRGRVVNKRARYNLCFAEAAQEPDYAAKRGRVVAYDALPHLSALRSALPGVLGPKAAGLACEGNYYYDLADCGIGFHGDGERCKVVAARLGADMPLDYQWFHAGRPVGRRVSLTLHHGDVYVMSAKAAGKDWRCPSRVTLRHAAGSLKFRTIKRK</sequence>
<gene>
    <name evidence="2" type="ORF">BSP0115_LOCUS17161</name>
</gene>
<dbReference type="EMBL" id="HBFS01025587">
    <property type="protein sequence ID" value="CAD8923898.1"/>
    <property type="molecule type" value="Transcribed_RNA"/>
</dbReference>
<proteinExistence type="predicted"/>
<feature type="region of interest" description="Disordered" evidence="1">
    <location>
        <begin position="1"/>
        <end position="103"/>
    </location>
</feature>
<evidence type="ECO:0008006" key="3">
    <source>
        <dbReference type="Google" id="ProtNLM"/>
    </source>
</evidence>
<feature type="compositionally biased region" description="Gly residues" evidence="1">
    <location>
        <begin position="84"/>
        <end position="99"/>
    </location>
</feature>
<evidence type="ECO:0000313" key="2">
    <source>
        <dbReference type="EMBL" id="CAD8923898.1"/>
    </source>
</evidence>
<dbReference type="AlphaFoldDB" id="A0A7S1CPM1"/>
<reference evidence="2" key="1">
    <citation type="submission" date="2021-01" db="EMBL/GenBank/DDBJ databases">
        <authorList>
            <person name="Corre E."/>
            <person name="Pelletier E."/>
            <person name="Niang G."/>
            <person name="Scheremetjew M."/>
            <person name="Finn R."/>
            <person name="Kale V."/>
            <person name="Holt S."/>
            <person name="Cochrane G."/>
            <person name="Meng A."/>
            <person name="Brown T."/>
            <person name="Cohen L."/>
        </authorList>
    </citation>
    <scope>NUCLEOTIDE SEQUENCE</scope>
    <source>
        <strain evidence="2">Ms1</strain>
    </source>
</reference>
<name>A0A7S1CPM1_9STRA</name>
<organism evidence="2">
    <name type="scientific">Bicosoecida sp. CB-2014</name>
    <dbReference type="NCBI Taxonomy" id="1486930"/>
    <lineage>
        <taxon>Eukaryota</taxon>
        <taxon>Sar</taxon>
        <taxon>Stramenopiles</taxon>
        <taxon>Bigyra</taxon>
        <taxon>Opalozoa</taxon>
        <taxon>Bicosoecida</taxon>
    </lineage>
</organism>
<feature type="compositionally biased region" description="Basic and acidic residues" evidence="1">
    <location>
        <begin position="39"/>
        <end position="51"/>
    </location>
</feature>
<protein>
    <recommendedName>
        <fullName evidence="3">Alpha-ketoglutarate-dependent dioxygenase AlkB-like domain-containing protein</fullName>
    </recommendedName>
</protein>